<dbReference type="InterPro" id="IPR000219">
    <property type="entry name" value="DH_dom"/>
</dbReference>
<dbReference type="Pfam" id="PF00621">
    <property type="entry name" value="RhoGEF"/>
    <property type="match status" value="1"/>
</dbReference>
<keyword evidence="7 13" id="KW-0479">Metal-binding</keyword>
<feature type="compositionally biased region" description="Low complexity" evidence="14">
    <location>
        <begin position="791"/>
        <end position="806"/>
    </location>
</feature>
<dbReference type="PANTHER" id="PTHR12066">
    <property type="entry name" value="TELOMERASE REVERSE TRANSCRIPTASE"/>
    <property type="match status" value="1"/>
</dbReference>
<dbReference type="PROSITE" id="PS50010">
    <property type="entry name" value="DH_2"/>
    <property type="match status" value="1"/>
</dbReference>
<dbReference type="InterPro" id="IPR035899">
    <property type="entry name" value="DBL_dom_sf"/>
</dbReference>
<dbReference type="Pfam" id="PF11474">
    <property type="entry name" value="TEN_TERT"/>
    <property type="match status" value="1"/>
</dbReference>
<feature type="compositionally biased region" description="Basic and acidic residues" evidence="14">
    <location>
        <begin position="1066"/>
        <end position="1079"/>
    </location>
</feature>
<feature type="compositionally biased region" description="Polar residues" evidence="14">
    <location>
        <begin position="238"/>
        <end position="247"/>
    </location>
</feature>
<dbReference type="Pfam" id="PF12009">
    <property type="entry name" value="Telomerase_RBD"/>
    <property type="match status" value="1"/>
</dbReference>
<feature type="compositionally biased region" description="Low complexity" evidence="14">
    <location>
        <begin position="21"/>
        <end position="32"/>
    </location>
</feature>
<evidence type="ECO:0000256" key="13">
    <source>
        <dbReference type="RuleBase" id="RU365061"/>
    </source>
</evidence>
<feature type="region of interest" description="Disordered" evidence="14">
    <location>
        <begin position="1371"/>
        <end position="1426"/>
    </location>
</feature>
<feature type="region of interest" description="Disordered" evidence="14">
    <location>
        <begin position="445"/>
        <end position="558"/>
    </location>
</feature>
<evidence type="ECO:0000313" key="18">
    <source>
        <dbReference type="Proteomes" id="UP000383932"/>
    </source>
</evidence>
<keyword evidence="10 13" id="KW-0695">RNA-directed DNA polymerase</keyword>
<keyword evidence="4 13" id="KW-0158">Chromosome</keyword>
<reference evidence="17 18" key="1">
    <citation type="journal article" date="2019" name="Fungal Biol. Biotechnol.">
        <title>Draft genome sequence of fastidious pathogen Ceratobasidium theobromae, which causes vascular-streak dieback in Theobroma cacao.</title>
        <authorList>
            <person name="Ali S.S."/>
            <person name="Asman A."/>
            <person name="Shao J."/>
            <person name="Firmansyah A.P."/>
            <person name="Susilo A.W."/>
            <person name="Rosmana A."/>
            <person name="McMahon P."/>
            <person name="Junaid M."/>
            <person name="Guest D."/>
            <person name="Kheng T.Y."/>
            <person name="Meinhardt L.W."/>
            <person name="Bailey B.A."/>
        </authorList>
    </citation>
    <scope>NUCLEOTIDE SEQUENCE [LARGE SCALE GENOMIC DNA]</scope>
    <source>
        <strain evidence="17 18">CT2</strain>
    </source>
</reference>
<evidence type="ECO:0000259" key="16">
    <source>
        <dbReference type="PROSITE" id="PS50878"/>
    </source>
</evidence>
<feature type="compositionally biased region" description="Low complexity" evidence="14">
    <location>
        <begin position="87"/>
        <end position="102"/>
    </location>
</feature>
<feature type="domain" description="Reverse transcriptase" evidence="16">
    <location>
        <begin position="2222"/>
        <end position="2558"/>
    </location>
</feature>
<evidence type="ECO:0000259" key="15">
    <source>
        <dbReference type="PROSITE" id="PS50010"/>
    </source>
</evidence>
<dbReference type="GO" id="GO:0046872">
    <property type="term" value="F:metal ion binding"/>
    <property type="evidence" value="ECO:0007669"/>
    <property type="project" value="UniProtKB-KW"/>
</dbReference>
<dbReference type="SMART" id="SM00325">
    <property type="entry name" value="RhoGEF"/>
    <property type="match status" value="1"/>
</dbReference>
<keyword evidence="5 13" id="KW-0808">Transferase</keyword>
<feature type="compositionally biased region" description="Polar residues" evidence="14">
    <location>
        <begin position="33"/>
        <end position="49"/>
    </location>
</feature>
<feature type="compositionally biased region" description="Low complexity" evidence="14">
    <location>
        <begin position="217"/>
        <end position="228"/>
    </location>
</feature>
<comment type="similarity">
    <text evidence="1 13">Belongs to the reverse transcriptase family. Telomerase subfamily.</text>
</comment>
<dbReference type="CDD" id="cd01648">
    <property type="entry name" value="TERT"/>
    <property type="match status" value="1"/>
</dbReference>
<accession>A0A5N5QFA9</accession>
<feature type="compositionally biased region" description="Polar residues" evidence="14">
    <location>
        <begin position="451"/>
        <end position="463"/>
    </location>
</feature>
<gene>
    <name evidence="17" type="ORF">CTheo_6339</name>
</gene>
<keyword evidence="9 13" id="KW-0779">Telomere</keyword>
<comment type="caution">
    <text evidence="17">The sequence shown here is derived from an EMBL/GenBank/DDBJ whole genome shotgun (WGS) entry which is preliminary data.</text>
</comment>
<dbReference type="GO" id="GO:0000781">
    <property type="term" value="C:chromosome, telomeric region"/>
    <property type="evidence" value="ECO:0007669"/>
    <property type="project" value="UniProtKB-SubCell"/>
</dbReference>
<dbReference type="Gene3D" id="1.10.357.90">
    <property type="match status" value="1"/>
</dbReference>
<dbReference type="InterPro" id="IPR049915">
    <property type="entry name" value="TERT_TEN"/>
</dbReference>
<feature type="region of interest" description="Disordered" evidence="14">
    <location>
        <begin position="877"/>
        <end position="928"/>
    </location>
</feature>
<evidence type="ECO:0000256" key="12">
    <source>
        <dbReference type="ARBA" id="ARBA00048173"/>
    </source>
</evidence>
<feature type="compositionally biased region" description="Polar residues" evidence="14">
    <location>
        <begin position="135"/>
        <end position="145"/>
    </location>
</feature>
<dbReference type="GO" id="GO:0003720">
    <property type="term" value="F:telomerase activity"/>
    <property type="evidence" value="ECO:0007669"/>
    <property type="project" value="InterPro"/>
</dbReference>
<feature type="compositionally biased region" description="Low complexity" evidence="14">
    <location>
        <begin position="1413"/>
        <end position="1423"/>
    </location>
</feature>
<evidence type="ECO:0000256" key="10">
    <source>
        <dbReference type="ARBA" id="ARBA00022918"/>
    </source>
</evidence>
<comment type="function">
    <text evidence="13">Telomerase is a ribonucleoprotein enzyme essential for the replication of chromosome termini in most eukaryotes. It elongates telomeres. It is a reverse transcriptase that adds simple sequence repeats to chromosome ends by copying a template sequence within the RNA component of the enzyme.</text>
</comment>
<dbReference type="GO" id="GO:0005085">
    <property type="term" value="F:guanyl-nucleotide exchange factor activity"/>
    <property type="evidence" value="ECO:0007669"/>
    <property type="project" value="InterPro"/>
</dbReference>
<dbReference type="SMART" id="SM00975">
    <property type="entry name" value="Telomerase_RBD"/>
    <property type="match status" value="1"/>
</dbReference>
<dbReference type="Gene3D" id="1.10.132.70">
    <property type="match status" value="1"/>
</dbReference>
<keyword evidence="18" id="KW-1185">Reference proteome</keyword>
<feature type="compositionally biased region" description="Polar residues" evidence="14">
    <location>
        <begin position="675"/>
        <end position="689"/>
    </location>
</feature>
<keyword evidence="6 13" id="KW-0548">Nucleotidyltransferase</keyword>
<organism evidence="17 18">
    <name type="scientific">Ceratobasidium theobromae</name>
    <dbReference type="NCBI Taxonomy" id="1582974"/>
    <lineage>
        <taxon>Eukaryota</taxon>
        <taxon>Fungi</taxon>
        <taxon>Dikarya</taxon>
        <taxon>Basidiomycota</taxon>
        <taxon>Agaricomycotina</taxon>
        <taxon>Agaricomycetes</taxon>
        <taxon>Cantharellales</taxon>
        <taxon>Ceratobasidiaceae</taxon>
        <taxon>Ceratobasidium</taxon>
    </lineage>
</organism>
<dbReference type="OrthoDB" id="289721at2759"/>
<feature type="compositionally biased region" description="Polar residues" evidence="14">
    <location>
        <begin position="309"/>
        <end position="327"/>
    </location>
</feature>
<keyword evidence="11 13" id="KW-0539">Nucleus</keyword>
<dbReference type="InterPro" id="IPR021891">
    <property type="entry name" value="Telomerase_RBD"/>
</dbReference>
<evidence type="ECO:0000256" key="1">
    <source>
        <dbReference type="ARBA" id="ARBA00008001"/>
    </source>
</evidence>
<dbReference type="PROSITE" id="PS50878">
    <property type="entry name" value="RT_POL"/>
    <property type="match status" value="1"/>
</dbReference>
<dbReference type="GO" id="GO:0042162">
    <property type="term" value="F:telomeric DNA binding"/>
    <property type="evidence" value="ECO:0007669"/>
    <property type="project" value="TreeGrafter"/>
</dbReference>
<evidence type="ECO:0000313" key="17">
    <source>
        <dbReference type="EMBL" id="KAB5590213.1"/>
    </source>
</evidence>
<dbReference type="EMBL" id="SSOP01000187">
    <property type="protein sequence ID" value="KAB5590213.1"/>
    <property type="molecule type" value="Genomic_DNA"/>
</dbReference>
<dbReference type="Pfam" id="PF21399">
    <property type="entry name" value="TERT_C"/>
    <property type="match status" value="1"/>
</dbReference>
<feature type="region of interest" description="Disordered" evidence="14">
    <location>
        <begin position="1057"/>
        <end position="1079"/>
    </location>
</feature>
<feature type="compositionally biased region" description="Polar residues" evidence="14">
    <location>
        <begin position="258"/>
        <end position="268"/>
    </location>
</feature>
<feature type="domain" description="DH" evidence="15">
    <location>
        <begin position="1115"/>
        <end position="1324"/>
    </location>
</feature>
<sequence>MQRGYTNASQRRQLWEDNDASDYSQGDDGSGSARYNYSTRSEPSSTTSLPKRPPSASKDRPSGIPRPGGQTPSRPPSALKAPRGRSHSPSSSADSQIASAIIPPVPQLPANRSESTKGHGQKSAVHTNDTHSKTIEPSQTRSHATFSRRSTSISRSRSRSRAGSMIPEHPPPLPGSNSDSDSIHELIASSAIAQDLEQTPKTTMWAKDRRRFANPASSIRPSEIPSIRNELSSDKTISKPNYDQPSTLVAPGRKSSLKAPSNFSNSVTPVAGVPPIPSRIPSVTVKPGRGMLEDKLALDSEGGKRSKSRPISSLDVSNTKKGTSFLSHSGRESSKYHVSVTTEPRVELGVPIITETITPKSSLRSRNRYSSVNSKVELEQSRKDVGSDSVLISSMGDLPLPAPPLSRPDTVVKVRIPRRDEPATLANHEEPAPSKAMSSPVETILIGSAPGTGTNVTPTSRRLSTPIRPARESSVHVTSTPASTTPDARRLSEPSLGKGSLISSTKNRPTKDQEPPPTILQSLTRRASLSFGKSPKLGGTPKTPMGASTPKGYLHVEHDDTESPFDLEMEATPRAAPGAVTGLTGPAKDGANKALGPRENVSERQKNRQSSIYQSAIYSATTNHESKKPRAKPIEKTSGGDADKLGSPFMGDGSPRFGIDERFRSPKKRTKSGLRHSTFNESNQGEAQSTFDYRVEGEVMANSTDYLSEGLPIATVLSSPGEARSGSHSPMVQSKRRSHYQYTSWQRTGVGNTKDNSESSVVEELRMEIPGERLRPRIPSCIPTLTATCPSSPSLNSSSSRSQFSDYSDEEERVVPDYSKARTGEIDSKEWENKSTPVSEPSLCRPSTVKFSSFDKQESLDADAQSVAPMFQSQLGGVPLKDHKIPAQDDRQNVVQSSGDSKSAATSPKMQPVNKASQPPAPKQRKTNSALFRALEQPYECSPSATGTPEDSSPDLAQMNVKIETESISTGISMELPTVSSDLSSFAGDVIGSIRWSGTQELSNAAEKLFHNIEQSHSWEEDAQVVTEGSNDRYQESIVDGFGYDDEESIYSDGENQELDGLTNQREPEESPHDRDTLRMSMRDDFKSIPEPRRVVSGEDCFRGLQSANDPNELQRQKVILDFYQREEDFVDTLQLTIRLFVQPLRAQHQRQWIAGLAPDIMRLFDWLDDIAHLHEQLLHALQFMQDGRNPAVARFLETLRTFIHSMDLYQPYIVRLDKVTKRIISMILDPRSDFGDFVRMQSALPECKEALEVILTKPLDRLQEYIATFKELLERTPRTHSDYLSTFVLLHSMHATVSVLQEVKSREEEYELVKSLLSRVRGLPSGFKVAMRERRLLAQGLLNQVFISEADQVELQQNLNPLRPGYTNMVGTRARSGSQLTTTSSNTESTSSSCRSTTPSTTRFKDSSTEYSMRSDSSVTSSVNIPFDGRREGKLPFLPHGGVMVPPRAPASEFKPRTPEVDRTRSSSLYALVFTDIIILARPVMDNLHTGRSPRRPAQGQWNILDALGIFRALGVAEYTDRFGYAHLVSLDLTSICDLVPNNIKLPMFVTVPEPHGNLPGQSQGIQKARQEWFESLQMCYLNTMRLISFAPPSEPPLLGGLEQFTLGPLASDASNTADLPFPKSPSQQLECEAQRARDNTSPIDNAEEEREEREFWAKKFKLAYEDLKQTYRGISAPASVTIEPQGTESQTKYRKSRVDGHSDWLALHAIGRSRIAGQILCQSFSVESSAIDPTSSEIPHDLQNLLVSTLVGYHEFSPSTHFQSLPTEMSQEEVIDRAQVSIFKSCRGKNNNVLCFGYRQAEQRNEPGKLGAQQGAIANFFTNTMVTSLHSPAWRQLLLMIGEQPMIHMLSQASLFLALPGDNDCFVQATGTILTELEPLSDKKPTKTLQSRQPQMRSPADISLVRTRMLYGFPRLASGGKARLGLPHKHVLNRVLEDITDPQDVRQIEATARHVAKYMFPFQYGLDNVFTCSLKYWKNGGRFSEYGDREAEIQEQGPSKTPKRLKVVDISSSSDLDQTKILELMSEYSHSLAASFTFSQIPEKSYQVSHPSLVVPHGASEAALEVKLKPRFVEFACSHHEVLRYIKVAVNEIIPHAFWGSSANRKVIDEHIHNIITRRRFETMTLHQLVQNFRIADCEWLGTTTSARICQSDSTKRTELLREFMYWFFDSFVMPLIKSTFYVTETSGLQHQLLYFRHDDWHKLCEPLFDKLSGETFERIDPSELNPSRRLGISHVRLLPKETGVRPIVNLGRKSKNGYLKNGGRDEPMQLSVNQILNATFHILNYEKTQKPELLGASVFGDNNIYRKLSDFKSRIRRADGTMPKLYFVKLDVRACFDSIEQDKLLDILRRTLTQNGYMIRKFTQVQLSAGQTRRSFMKKAVPDWDHSHFMKYAAKLAACLRHIIFADQVVYGFDYMDEVSELLEEHITDNIVRIGANLYRQVIGIPQGSVLSTLLCAIFYGDLEETKLKFTEDPHNLLLRFVDDYMFITTDITAARKFLNVMHQGHPEYGCIIAEEKTMTNFVDADVQTLVLAPENECKLFYLNPGKNVAHGLTVDYGRRPGAKFKMKFLQMARQHCHAMYFDATLTSLPNLYVNVAQNFFWVAMKMYNYVREWNIRVDQHVAFLSSIITQVVRYAFSSMRSRMDGTLAKELGATYEFDSNSVQWIGFYAFHYIISQKKDPNWNEIVGVLKSMVNSRRYKHARSKRSPIVRRVQASMTHVIF</sequence>
<dbReference type="GO" id="GO:0007004">
    <property type="term" value="P:telomere maintenance via telomerase"/>
    <property type="evidence" value="ECO:0007669"/>
    <property type="project" value="TreeGrafter"/>
</dbReference>
<dbReference type="Proteomes" id="UP000383932">
    <property type="component" value="Unassembled WGS sequence"/>
</dbReference>
<feature type="region of interest" description="Disordered" evidence="14">
    <location>
        <begin position="785"/>
        <end position="850"/>
    </location>
</feature>
<dbReference type="EC" id="2.7.7.49" evidence="2 13"/>
<evidence type="ECO:0000256" key="9">
    <source>
        <dbReference type="ARBA" id="ARBA00022895"/>
    </source>
</evidence>
<feature type="region of interest" description="Disordered" evidence="14">
    <location>
        <begin position="1"/>
        <end position="338"/>
    </location>
</feature>
<dbReference type="SUPFAM" id="SSF48065">
    <property type="entry name" value="DBL homology domain (DH-domain)"/>
    <property type="match status" value="1"/>
</dbReference>
<dbReference type="InterPro" id="IPR003545">
    <property type="entry name" value="Telomerase_RT"/>
</dbReference>
<keyword evidence="8 13" id="KW-0460">Magnesium</keyword>
<feature type="compositionally biased region" description="Low complexity" evidence="14">
    <location>
        <begin position="1379"/>
        <end position="1403"/>
    </location>
</feature>
<name>A0A5N5QFA9_9AGAM</name>
<feature type="region of interest" description="Disordered" evidence="14">
    <location>
        <begin position="576"/>
        <end position="689"/>
    </location>
</feature>
<evidence type="ECO:0000256" key="11">
    <source>
        <dbReference type="ARBA" id="ARBA00023242"/>
    </source>
</evidence>
<evidence type="ECO:0000256" key="3">
    <source>
        <dbReference type="ARBA" id="ARBA00016182"/>
    </source>
</evidence>
<evidence type="ECO:0000256" key="4">
    <source>
        <dbReference type="ARBA" id="ARBA00022454"/>
    </source>
</evidence>
<dbReference type="Gene3D" id="3.30.70.2630">
    <property type="match status" value="1"/>
</dbReference>
<dbReference type="InterPro" id="IPR049139">
    <property type="entry name" value="TERT_C"/>
</dbReference>
<feature type="compositionally biased region" description="Polar residues" evidence="14">
    <location>
        <begin position="893"/>
        <end position="917"/>
    </location>
</feature>
<dbReference type="InterPro" id="IPR000477">
    <property type="entry name" value="RT_dom"/>
</dbReference>
<evidence type="ECO:0000256" key="7">
    <source>
        <dbReference type="ARBA" id="ARBA00022723"/>
    </source>
</evidence>
<comment type="catalytic activity">
    <reaction evidence="12 13">
        <text>DNA(n) + a 2'-deoxyribonucleoside 5'-triphosphate = DNA(n+1) + diphosphate</text>
        <dbReference type="Rhea" id="RHEA:22508"/>
        <dbReference type="Rhea" id="RHEA-COMP:17339"/>
        <dbReference type="Rhea" id="RHEA-COMP:17340"/>
        <dbReference type="ChEBI" id="CHEBI:33019"/>
        <dbReference type="ChEBI" id="CHEBI:61560"/>
        <dbReference type="ChEBI" id="CHEBI:173112"/>
        <dbReference type="EC" id="2.7.7.49"/>
    </reaction>
</comment>
<dbReference type="PRINTS" id="PR01365">
    <property type="entry name" value="TELOMERASERT"/>
</dbReference>
<dbReference type="Gene3D" id="1.20.900.10">
    <property type="entry name" value="Dbl homology (DH) domain"/>
    <property type="match status" value="1"/>
</dbReference>
<feature type="compositionally biased region" description="Basic and acidic residues" evidence="14">
    <location>
        <begin position="813"/>
        <end position="833"/>
    </location>
</feature>
<evidence type="ECO:0000256" key="5">
    <source>
        <dbReference type="ARBA" id="ARBA00022679"/>
    </source>
</evidence>
<dbReference type="PANTHER" id="PTHR12066:SF0">
    <property type="entry name" value="TELOMERASE REVERSE TRANSCRIPTASE"/>
    <property type="match status" value="1"/>
</dbReference>
<evidence type="ECO:0000256" key="2">
    <source>
        <dbReference type="ARBA" id="ARBA00012493"/>
    </source>
</evidence>
<dbReference type="GO" id="GO:0070034">
    <property type="term" value="F:telomerase RNA binding"/>
    <property type="evidence" value="ECO:0007669"/>
    <property type="project" value="TreeGrafter"/>
</dbReference>
<evidence type="ECO:0000256" key="8">
    <source>
        <dbReference type="ARBA" id="ARBA00022842"/>
    </source>
</evidence>
<proteinExistence type="inferred from homology"/>
<feature type="compositionally biased region" description="Basic residues" evidence="14">
    <location>
        <begin position="665"/>
        <end position="674"/>
    </location>
</feature>
<feature type="compositionally biased region" description="Polar residues" evidence="14">
    <location>
        <begin position="475"/>
        <end position="486"/>
    </location>
</feature>
<evidence type="ECO:0000256" key="6">
    <source>
        <dbReference type="ARBA" id="ARBA00022695"/>
    </source>
</evidence>
<feature type="compositionally biased region" description="Basic and acidic residues" evidence="14">
    <location>
        <begin position="291"/>
        <end position="304"/>
    </location>
</feature>
<feature type="compositionally biased region" description="Basic and acidic residues" evidence="14">
    <location>
        <begin position="624"/>
        <end position="635"/>
    </location>
</feature>
<evidence type="ECO:0000256" key="14">
    <source>
        <dbReference type="SAM" id="MobiDB-lite"/>
    </source>
</evidence>
<feature type="compositionally biased region" description="Polar residues" evidence="14">
    <location>
        <begin position="1"/>
        <end position="12"/>
    </location>
</feature>
<dbReference type="GO" id="GO:0000333">
    <property type="term" value="C:telomerase catalytic core complex"/>
    <property type="evidence" value="ECO:0007669"/>
    <property type="project" value="TreeGrafter"/>
</dbReference>
<feature type="compositionally biased region" description="Basic and acidic residues" evidence="14">
    <location>
        <begin position="880"/>
        <end position="892"/>
    </location>
</feature>
<feature type="region of interest" description="Disordered" evidence="14">
    <location>
        <begin position="718"/>
        <end position="739"/>
    </location>
</feature>
<protein>
    <recommendedName>
        <fullName evidence="3 13">Telomerase reverse transcriptase</fullName>
        <ecNumber evidence="2 13">2.7.7.49</ecNumber>
    </recommendedName>
    <alternativeName>
        <fullName evidence="13">Telomerase catalytic subunit</fullName>
    </alternativeName>
</protein>
<feature type="compositionally biased region" description="Polar residues" evidence="14">
    <location>
        <begin position="608"/>
        <end position="623"/>
    </location>
</feature>
<comment type="subcellular location">
    <subcellularLocation>
        <location evidence="13">Nucleus</location>
    </subcellularLocation>
    <subcellularLocation>
        <location evidence="13">Chromosome</location>
        <location evidence="13">Telomere</location>
    </subcellularLocation>
</comment>